<evidence type="ECO:0000256" key="6">
    <source>
        <dbReference type="ARBA" id="ARBA00022679"/>
    </source>
</evidence>
<dbReference type="InterPro" id="IPR035965">
    <property type="entry name" value="PAS-like_dom_sf"/>
</dbReference>
<dbReference type="PRINTS" id="PR00344">
    <property type="entry name" value="BCTRLSENSOR"/>
</dbReference>
<dbReference type="Pfam" id="PF01627">
    <property type="entry name" value="Hpt"/>
    <property type="match status" value="1"/>
</dbReference>
<dbReference type="PANTHER" id="PTHR45339:SF1">
    <property type="entry name" value="HYBRID SIGNAL TRANSDUCTION HISTIDINE KINASE J"/>
    <property type="match status" value="1"/>
</dbReference>
<dbReference type="Pfam" id="PF08448">
    <property type="entry name" value="PAS_4"/>
    <property type="match status" value="1"/>
</dbReference>
<dbReference type="SUPFAM" id="SSF55785">
    <property type="entry name" value="PYP-like sensor domain (PAS domain)"/>
    <property type="match status" value="1"/>
</dbReference>
<evidence type="ECO:0000259" key="19">
    <source>
        <dbReference type="PROSITE" id="PS50112"/>
    </source>
</evidence>
<dbReference type="Pfam" id="PF02518">
    <property type="entry name" value="HATPase_c"/>
    <property type="match status" value="1"/>
</dbReference>
<evidence type="ECO:0000256" key="5">
    <source>
        <dbReference type="ARBA" id="ARBA00022553"/>
    </source>
</evidence>
<evidence type="ECO:0000313" key="22">
    <source>
        <dbReference type="EMBL" id="EWH09424.1"/>
    </source>
</evidence>
<keyword evidence="16" id="KW-0175">Coiled coil</keyword>
<dbReference type="InterPro" id="IPR036890">
    <property type="entry name" value="HATPase_C_sf"/>
</dbReference>
<dbReference type="NCBIfam" id="TIGR00229">
    <property type="entry name" value="sensory_box"/>
    <property type="match status" value="1"/>
</dbReference>
<evidence type="ECO:0000256" key="11">
    <source>
        <dbReference type="ARBA" id="ARBA00022989"/>
    </source>
</evidence>
<accession>W7Q9C6</accession>
<dbReference type="PATRIC" id="fig|1328313.3.peg.2623"/>
<dbReference type="GO" id="GO:0005524">
    <property type="term" value="F:ATP binding"/>
    <property type="evidence" value="ECO:0007669"/>
    <property type="project" value="UniProtKB-KW"/>
</dbReference>
<dbReference type="PROSITE" id="PS50110">
    <property type="entry name" value="RESPONSE_REGULATORY"/>
    <property type="match status" value="2"/>
</dbReference>
<proteinExistence type="predicted"/>
<keyword evidence="5 15" id="KW-0597">Phosphoprotein</keyword>
<evidence type="ECO:0000259" key="20">
    <source>
        <dbReference type="PROSITE" id="PS50113"/>
    </source>
</evidence>
<dbReference type="InterPro" id="IPR011006">
    <property type="entry name" value="CheY-like_superfamily"/>
</dbReference>
<evidence type="ECO:0000256" key="2">
    <source>
        <dbReference type="ARBA" id="ARBA00004651"/>
    </source>
</evidence>
<keyword evidence="7" id="KW-0812">Transmembrane</keyword>
<dbReference type="EC" id="2.7.13.3" evidence="3"/>
<dbReference type="Proteomes" id="UP000019276">
    <property type="component" value="Unassembled WGS sequence"/>
</dbReference>
<dbReference type="AlphaFoldDB" id="W7Q9C6"/>
<comment type="catalytic activity">
    <reaction evidence="1">
        <text>ATP + protein L-histidine = ADP + protein N-phospho-L-histidine.</text>
        <dbReference type="EC" id="2.7.13.3"/>
    </reaction>
</comment>
<dbReference type="Gene3D" id="1.10.287.130">
    <property type="match status" value="1"/>
</dbReference>
<dbReference type="Gene3D" id="3.40.50.2300">
    <property type="match status" value="2"/>
</dbReference>
<dbReference type="SMART" id="SM00387">
    <property type="entry name" value="HATPase_c"/>
    <property type="match status" value="1"/>
</dbReference>
<evidence type="ECO:0000313" key="23">
    <source>
        <dbReference type="Proteomes" id="UP000019276"/>
    </source>
</evidence>
<comment type="caution">
    <text evidence="22">The sequence shown here is derived from an EMBL/GenBank/DDBJ whole genome shotgun (WGS) entry which is preliminary data.</text>
</comment>
<name>W7Q9C6_9ALTE</name>
<dbReference type="InterPro" id="IPR036097">
    <property type="entry name" value="HisK_dim/P_sf"/>
</dbReference>
<dbReference type="Pfam" id="PF00512">
    <property type="entry name" value="HisKA"/>
    <property type="match status" value="1"/>
</dbReference>
<feature type="domain" description="Response regulatory" evidence="18">
    <location>
        <begin position="396"/>
        <end position="518"/>
    </location>
</feature>
<dbReference type="SUPFAM" id="SSF47384">
    <property type="entry name" value="Homodimeric domain of signal transducing histidine kinase"/>
    <property type="match status" value="1"/>
</dbReference>
<dbReference type="InterPro" id="IPR003661">
    <property type="entry name" value="HisK_dim/P_dom"/>
</dbReference>
<evidence type="ECO:0000256" key="1">
    <source>
        <dbReference type="ARBA" id="ARBA00000085"/>
    </source>
</evidence>
<dbReference type="SUPFAM" id="SSF52172">
    <property type="entry name" value="CheY-like"/>
    <property type="match status" value="2"/>
</dbReference>
<evidence type="ECO:0000256" key="8">
    <source>
        <dbReference type="ARBA" id="ARBA00022741"/>
    </source>
</evidence>
<dbReference type="CDD" id="cd00082">
    <property type="entry name" value="HisKA"/>
    <property type="match status" value="1"/>
</dbReference>
<dbReference type="RefSeq" id="WP_051479858.1">
    <property type="nucleotide sequence ID" value="NZ_ARZY01000024.1"/>
</dbReference>
<dbReference type="Pfam" id="PF00072">
    <property type="entry name" value="Response_reg"/>
    <property type="match status" value="2"/>
</dbReference>
<dbReference type="InterPro" id="IPR003594">
    <property type="entry name" value="HATPase_dom"/>
</dbReference>
<protein>
    <recommendedName>
        <fullName evidence="3">histidine kinase</fullName>
        <ecNumber evidence="3">2.7.13.3</ecNumber>
    </recommendedName>
</protein>
<keyword evidence="13" id="KW-0472">Membrane</keyword>
<dbReference type="CDD" id="cd17546">
    <property type="entry name" value="REC_hyHK_CKI1_RcsC-like"/>
    <property type="match status" value="2"/>
</dbReference>
<dbReference type="InterPro" id="IPR036641">
    <property type="entry name" value="HPT_dom_sf"/>
</dbReference>
<keyword evidence="9 22" id="KW-0418">Kinase</keyword>
<dbReference type="InterPro" id="IPR000700">
    <property type="entry name" value="PAS-assoc_C"/>
</dbReference>
<dbReference type="FunFam" id="1.10.287.130:FF:000003">
    <property type="entry name" value="Histidine kinase"/>
    <property type="match status" value="1"/>
</dbReference>
<feature type="domain" description="PAC" evidence="20">
    <location>
        <begin position="87"/>
        <end position="139"/>
    </location>
</feature>
<sequence length="885" mass="98901">MAINTHSSDTEKLASLLDALLNATPDLIFAKDKNFKYIAHNQAFAKLVGRPNEDLTGKSDDELFKDQQAAKRLRLKDQHILATGETQTSQETTVYPNGKTIKVDTLKAPFYDEQGELMGLLGISRDVTHRVETEQQLSQAKDKAEAANQAKSEFLAKMSHEIRTPMNAVIGLTQLLKRTKLDHEQADYVDKILNSADVLLSVINDVLDYSKIEANSLSIEKVPFSIQKVLDKTITICELKALEKNLEFILDLSSNVPNYVMGDPNRLQQILVNLANNAIKFTQHGHVIVKIELADRQDKQALLKFSVTDTGIGISEQCQKQLFNAFSQLDNSLTREFEGSGLGLVICKQIVELMGGHISIISEEGQGSTFSFTMPCEIVDDAKKTLPHQIDYTKLKTLVVDDSVVARSILVELLSELGMHVDCADSGQDAINMVKKASEIRRDYDLIIMDWRMPGIDGISAAEQIKQDLGKNHIPAILLLSAYDLDEARKQSGSIHIDAYVEKPVKPQTLLDGISRSLCNHNPIASPTKQANWHTATTSKWDGSQLDFSQAKILVVDDNTINRKVVCGFLSDTNIQIDIAVDGEQALDKIFTYQYDLVLMDIQMPRMDGYTATRHIRQKTQYDDLPIIAMTAHALDSDKSLCISKGMNAHLAKPINPDELFATILKWLKADKITQRSSQVVHQHTEFDQLIESMSWIPQLDVKKALARCQNNRKLFCKLVGDFVAEHQQSVADFLNLKRNDNSKALFIKVHSLKSSTAYIGAFVLSQQCAKLESQIELKQDYYATLKAVCNELEQIINALGYILKSNKSAADHKQAKTPVKTQLQALLPLLKNSDFAAEELINNLIESSHNTEYAEPVKQISTFVSEIEFELASELCEITLNQCQ</sequence>
<evidence type="ECO:0000259" key="21">
    <source>
        <dbReference type="PROSITE" id="PS50894"/>
    </source>
</evidence>
<dbReference type="STRING" id="1328313.DS2_12859"/>
<evidence type="ECO:0000259" key="18">
    <source>
        <dbReference type="PROSITE" id="PS50110"/>
    </source>
</evidence>
<dbReference type="Gene3D" id="3.30.450.20">
    <property type="entry name" value="PAS domain"/>
    <property type="match status" value="1"/>
</dbReference>
<evidence type="ECO:0000259" key="17">
    <source>
        <dbReference type="PROSITE" id="PS50109"/>
    </source>
</evidence>
<keyword evidence="12" id="KW-0902">Two-component regulatory system</keyword>
<dbReference type="InterPro" id="IPR013656">
    <property type="entry name" value="PAS_4"/>
</dbReference>
<comment type="subcellular location">
    <subcellularLocation>
        <location evidence="2">Cell membrane</location>
        <topology evidence="2">Multi-pass membrane protein</topology>
    </subcellularLocation>
</comment>
<dbReference type="CDD" id="cd00130">
    <property type="entry name" value="PAS"/>
    <property type="match status" value="1"/>
</dbReference>
<dbReference type="eggNOG" id="COG0642">
    <property type="taxonomic scope" value="Bacteria"/>
</dbReference>
<keyword evidence="6" id="KW-0808">Transferase</keyword>
<dbReference type="InterPro" id="IPR004358">
    <property type="entry name" value="Sig_transdc_His_kin-like_C"/>
</dbReference>
<dbReference type="eggNOG" id="COG5002">
    <property type="taxonomic scope" value="Bacteria"/>
</dbReference>
<dbReference type="GO" id="GO:0005886">
    <property type="term" value="C:plasma membrane"/>
    <property type="evidence" value="ECO:0007669"/>
    <property type="project" value="UniProtKB-SubCell"/>
</dbReference>
<evidence type="ECO:0000256" key="13">
    <source>
        <dbReference type="ARBA" id="ARBA00023136"/>
    </source>
</evidence>
<evidence type="ECO:0000256" key="7">
    <source>
        <dbReference type="ARBA" id="ARBA00022692"/>
    </source>
</evidence>
<evidence type="ECO:0000256" key="16">
    <source>
        <dbReference type="SAM" id="Coils"/>
    </source>
</evidence>
<dbReference type="EMBL" id="ARZY01000024">
    <property type="protein sequence ID" value="EWH09424.1"/>
    <property type="molecule type" value="Genomic_DNA"/>
</dbReference>
<evidence type="ECO:0000256" key="9">
    <source>
        <dbReference type="ARBA" id="ARBA00022777"/>
    </source>
</evidence>
<dbReference type="SMART" id="SM00091">
    <property type="entry name" value="PAS"/>
    <property type="match status" value="1"/>
</dbReference>
<keyword evidence="4" id="KW-1003">Cell membrane</keyword>
<keyword evidence="8" id="KW-0547">Nucleotide-binding</keyword>
<keyword evidence="10" id="KW-0067">ATP-binding</keyword>
<gene>
    <name evidence="22" type="ORF">DS2_12859</name>
</gene>
<dbReference type="PROSITE" id="PS50113">
    <property type="entry name" value="PAC"/>
    <property type="match status" value="1"/>
</dbReference>
<feature type="modified residue" description="4-aspartylphosphate" evidence="15">
    <location>
        <position position="601"/>
    </location>
</feature>
<feature type="domain" description="HPt" evidence="21">
    <location>
        <begin position="712"/>
        <end position="800"/>
    </location>
</feature>
<dbReference type="GO" id="GO:0000155">
    <property type="term" value="F:phosphorelay sensor kinase activity"/>
    <property type="evidence" value="ECO:0007669"/>
    <property type="project" value="InterPro"/>
</dbReference>
<dbReference type="SMART" id="SM00448">
    <property type="entry name" value="REC"/>
    <property type="match status" value="2"/>
</dbReference>
<organism evidence="22 23">
    <name type="scientific">Catenovulum agarivorans DS-2</name>
    <dbReference type="NCBI Taxonomy" id="1328313"/>
    <lineage>
        <taxon>Bacteria</taxon>
        <taxon>Pseudomonadati</taxon>
        <taxon>Pseudomonadota</taxon>
        <taxon>Gammaproteobacteria</taxon>
        <taxon>Alteromonadales</taxon>
        <taxon>Alteromonadaceae</taxon>
        <taxon>Catenovulum</taxon>
    </lineage>
</organism>
<evidence type="ECO:0000256" key="15">
    <source>
        <dbReference type="PROSITE-ProRule" id="PRU00169"/>
    </source>
</evidence>
<dbReference type="InterPro" id="IPR005467">
    <property type="entry name" value="His_kinase_dom"/>
</dbReference>
<dbReference type="PROSITE" id="PS50894">
    <property type="entry name" value="HPT"/>
    <property type="match status" value="1"/>
</dbReference>
<feature type="domain" description="PAS" evidence="19">
    <location>
        <begin position="9"/>
        <end position="59"/>
    </location>
</feature>
<keyword evidence="23" id="KW-1185">Reference proteome</keyword>
<evidence type="ECO:0000256" key="10">
    <source>
        <dbReference type="ARBA" id="ARBA00022840"/>
    </source>
</evidence>
<dbReference type="SUPFAM" id="SSF55874">
    <property type="entry name" value="ATPase domain of HSP90 chaperone/DNA topoisomerase II/histidine kinase"/>
    <property type="match status" value="1"/>
</dbReference>
<dbReference type="InterPro" id="IPR008207">
    <property type="entry name" value="Sig_transdc_His_kin_Hpt_dom"/>
</dbReference>
<dbReference type="OrthoDB" id="9810730at2"/>
<dbReference type="CDD" id="cd16922">
    <property type="entry name" value="HATPase_EvgS-ArcB-TorS-like"/>
    <property type="match status" value="1"/>
</dbReference>
<dbReference type="Gene3D" id="3.30.565.10">
    <property type="entry name" value="Histidine kinase-like ATPase, C-terminal domain"/>
    <property type="match status" value="1"/>
</dbReference>
<reference evidence="22 23" key="1">
    <citation type="journal article" date="2014" name="Genome Announc.">
        <title>Draft Genome Sequence of the Agar-Degrading Bacterium Catenovulum sp. Strain DS-2, Isolated from Intestines of Haliotis diversicolor.</title>
        <authorList>
            <person name="Shan D."/>
            <person name="Li X."/>
            <person name="Gu Z."/>
            <person name="Wei G."/>
            <person name="Gao Z."/>
            <person name="Shao Z."/>
        </authorList>
    </citation>
    <scope>NUCLEOTIDE SEQUENCE [LARGE SCALE GENOMIC DNA]</scope>
    <source>
        <strain evidence="22 23">DS-2</strain>
    </source>
</reference>
<dbReference type="SUPFAM" id="SSF47226">
    <property type="entry name" value="Histidine-containing phosphotransfer domain, HPT domain"/>
    <property type="match status" value="1"/>
</dbReference>
<feature type="coiled-coil region" evidence="16">
    <location>
        <begin position="130"/>
        <end position="157"/>
    </location>
</feature>
<dbReference type="PANTHER" id="PTHR45339">
    <property type="entry name" value="HYBRID SIGNAL TRANSDUCTION HISTIDINE KINASE J"/>
    <property type="match status" value="1"/>
</dbReference>
<dbReference type="PROSITE" id="PS50109">
    <property type="entry name" value="HIS_KIN"/>
    <property type="match status" value="1"/>
</dbReference>
<dbReference type="InterPro" id="IPR000014">
    <property type="entry name" value="PAS"/>
</dbReference>
<dbReference type="Gene3D" id="1.20.120.160">
    <property type="entry name" value="HPT domain"/>
    <property type="match status" value="1"/>
</dbReference>
<keyword evidence="11" id="KW-1133">Transmembrane helix</keyword>
<dbReference type="FunFam" id="3.30.565.10:FF:000010">
    <property type="entry name" value="Sensor histidine kinase RcsC"/>
    <property type="match status" value="1"/>
</dbReference>
<dbReference type="InterPro" id="IPR001789">
    <property type="entry name" value="Sig_transdc_resp-reg_receiver"/>
</dbReference>
<feature type="domain" description="Response regulatory" evidence="18">
    <location>
        <begin position="552"/>
        <end position="668"/>
    </location>
</feature>
<feature type="domain" description="Histidine kinase" evidence="17">
    <location>
        <begin position="157"/>
        <end position="378"/>
    </location>
</feature>
<evidence type="ECO:0000256" key="3">
    <source>
        <dbReference type="ARBA" id="ARBA00012438"/>
    </source>
</evidence>
<evidence type="ECO:0000256" key="14">
    <source>
        <dbReference type="PROSITE-ProRule" id="PRU00110"/>
    </source>
</evidence>
<dbReference type="PROSITE" id="PS50112">
    <property type="entry name" value="PAS"/>
    <property type="match status" value="1"/>
</dbReference>
<feature type="modified residue" description="Phosphohistidine" evidence="14">
    <location>
        <position position="751"/>
    </location>
</feature>
<evidence type="ECO:0000256" key="4">
    <source>
        <dbReference type="ARBA" id="ARBA00022475"/>
    </source>
</evidence>
<evidence type="ECO:0000256" key="12">
    <source>
        <dbReference type="ARBA" id="ARBA00023012"/>
    </source>
</evidence>
<dbReference type="SMART" id="SM00388">
    <property type="entry name" value="HisKA"/>
    <property type="match status" value="1"/>
</dbReference>
<feature type="modified residue" description="4-aspartylphosphate" evidence="15">
    <location>
        <position position="450"/>
    </location>
</feature>